<dbReference type="Pfam" id="PF09643">
    <property type="entry name" value="YopX"/>
    <property type="match status" value="1"/>
</dbReference>
<dbReference type="RefSeq" id="WP_003503018.1">
    <property type="nucleotide sequence ID" value="NZ_JAQLGH010000018.1"/>
</dbReference>
<accession>A0AAW6AU65</accession>
<evidence type="ECO:0000313" key="2">
    <source>
        <dbReference type="EMBL" id="MDB2002332.1"/>
    </source>
</evidence>
<evidence type="ECO:0000259" key="1">
    <source>
        <dbReference type="Pfam" id="PF09643"/>
    </source>
</evidence>
<dbReference type="Proteomes" id="UP001300871">
    <property type="component" value="Unassembled WGS sequence"/>
</dbReference>
<dbReference type="AlphaFoldDB" id="A0AAW6AU65"/>
<evidence type="ECO:0000313" key="3">
    <source>
        <dbReference type="Proteomes" id="UP001300871"/>
    </source>
</evidence>
<gene>
    <name evidence="2" type="ORF">PM006_19215</name>
</gene>
<dbReference type="Gene3D" id="2.30.30.290">
    <property type="entry name" value="YopX-like domains"/>
    <property type="match status" value="1"/>
</dbReference>
<proteinExistence type="predicted"/>
<dbReference type="InterPro" id="IPR023385">
    <property type="entry name" value="YopX-like_C"/>
</dbReference>
<dbReference type="InterPro" id="IPR019096">
    <property type="entry name" value="YopX_protein"/>
</dbReference>
<name>A0AAW6AU65_CLOSY</name>
<organism evidence="2 3">
    <name type="scientific">Clostridium symbiosum</name>
    <name type="common">Bacteroides symbiosus</name>
    <dbReference type="NCBI Taxonomy" id="1512"/>
    <lineage>
        <taxon>Bacteria</taxon>
        <taxon>Bacillati</taxon>
        <taxon>Bacillota</taxon>
        <taxon>Clostridia</taxon>
        <taxon>Lachnospirales</taxon>
        <taxon>Lachnospiraceae</taxon>
        <taxon>Otoolea</taxon>
    </lineage>
</organism>
<dbReference type="EMBL" id="JAQLGM010000067">
    <property type="protein sequence ID" value="MDB2002332.1"/>
    <property type="molecule type" value="Genomic_DNA"/>
</dbReference>
<protein>
    <submittedName>
        <fullName evidence="2">YopX family protein</fullName>
    </submittedName>
</protein>
<comment type="caution">
    <text evidence="2">The sequence shown here is derived from an EMBL/GenBank/DDBJ whole genome shotgun (WGS) entry which is preliminary data.</text>
</comment>
<reference evidence="2" key="1">
    <citation type="submission" date="2023-01" db="EMBL/GenBank/DDBJ databases">
        <title>Human gut microbiome strain richness.</title>
        <authorList>
            <person name="Chen-Liaw A."/>
        </authorList>
    </citation>
    <scope>NUCLEOTIDE SEQUENCE</scope>
    <source>
        <strain evidence="2">B1_m1001713B170214d0_201011</strain>
    </source>
</reference>
<feature type="domain" description="YopX protein" evidence="1">
    <location>
        <begin position="61"/>
        <end position="163"/>
    </location>
</feature>
<sequence length="167" mass="19478">MMKILFKAKRIDDGEWIIGDLITTVFLRREEGREDEPIPYILDVTKADYDCFDDLAEDNGIFEVFPETICKYTGLTDKNGMKIWENDLVDFEDTGEEGYEYKEGFDFQNRAVVVWNNGRFELDNFLSDNSEVMELMNNCHEDFWNTLKDCQVIGNIIDNPGLLNSQN</sequence>
<dbReference type="SUPFAM" id="SSF159006">
    <property type="entry name" value="YopX-like"/>
    <property type="match status" value="1"/>
</dbReference>